<keyword evidence="5 9" id="KW-0812">Transmembrane</keyword>
<keyword evidence="3" id="KW-1003">Cell membrane</keyword>
<dbReference type="GO" id="GO:0005886">
    <property type="term" value="C:plasma membrane"/>
    <property type="evidence" value="ECO:0007669"/>
    <property type="project" value="UniProtKB-SubCell"/>
</dbReference>
<feature type="transmembrane region" description="Helical" evidence="9">
    <location>
        <begin position="269"/>
        <end position="291"/>
    </location>
</feature>
<evidence type="ECO:0000256" key="3">
    <source>
        <dbReference type="ARBA" id="ARBA00022475"/>
    </source>
</evidence>
<protein>
    <submittedName>
        <fullName evidence="11">Iron ABC transporter permease</fullName>
    </submittedName>
</protein>
<evidence type="ECO:0000256" key="7">
    <source>
        <dbReference type="ARBA" id="ARBA00023136"/>
    </source>
</evidence>
<feature type="transmembrane region" description="Helical" evidence="9">
    <location>
        <begin position="93"/>
        <end position="120"/>
    </location>
</feature>
<proteinExistence type="predicted"/>
<keyword evidence="12" id="KW-1185">Reference proteome</keyword>
<evidence type="ECO:0000256" key="4">
    <source>
        <dbReference type="ARBA" id="ARBA00022519"/>
    </source>
</evidence>
<feature type="domain" description="ABC transmembrane type-1" evidence="10">
    <location>
        <begin position="94"/>
        <end position="285"/>
    </location>
</feature>
<comment type="subcellular location">
    <subcellularLocation>
        <location evidence="1">Cell inner membrane</location>
        <topology evidence="1">Multi-pass membrane protein</topology>
    </subcellularLocation>
</comment>
<dbReference type="PROSITE" id="PS50928">
    <property type="entry name" value="ABC_TM1"/>
    <property type="match status" value="2"/>
</dbReference>
<dbReference type="AlphaFoldDB" id="A0A3N4GTB7"/>
<feature type="transmembrane region" description="Helical" evidence="9">
    <location>
        <begin position="127"/>
        <end position="153"/>
    </location>
</feature>
<feature type="transmembrane region" description="Helical" evidence="9">
    <location>
        <begin position="370"/>
        <end position="393"/>
    </location>
</feature>
<dbReference type="PANTHER" id="PTHR43357:SF4">
    <property type="entry name" value="INNER MEMBRANE ABC TRANSPORTER PERMEASE PROTEIN YDCV"/>
    <property type="match status" value="1"/>
</dbReference>
<feature type="transmembrane region" description="Helical" evidence="9">
    <location>
        <begin position="312"/>
        <end position="336"/>
    </location>
</feature>
<evidence type="ECO:0000313" key="12">
    <source>
        <dbReference type="Proteomes" id="UP000267536"/>
    </source>
</evidence>
<feature type="transmembrane region" description="Helical" evidence="9">
    <location>
        <begin position="540"/>
        <end position="564"/>
    </location>
</feature>
<keyword evidence="6 9" id="KW-1133">Transmembrane helix</keyword>
<feature type="transmembrane region" description="Helical" evidence="9">
    <location>
        <begin position="43"/>
        <end position="62"/>
    </location>
</feature>
<dbReference type="Gene3D" id="1.10.3720.10">
    <property type="entry name" value="MetI-like"/>
    <property type="match status" value="2"/>
</dbReference>
<dbReference type="GO" id="GO:0055085">
    <property type="term" value="P:transmembrane transport"/>
    <property type="evidence" value="ECO:0007669"/>
    <property type="project" value="InterPro"/>
</dbReference>
<evidence type="ECO:0000256" key="5">
    <source>
        <dbReference type="ARBA" id="ARBA00022692"/>
    </source>
</evidence>
<gene>
    <name evidence="11" type="ORF">EF294_10065</name>
</gene>
<dbReference type="Proteomes" id="UP000267536">
    <property type="component" value="Unassembled WGS sequence"/>
</dbReference>
<dbReference type="InterPro" id="IPR035906">
    <property type="entry name" value="MetI-like_sf"/>
</dbReference>
<accession>A0A3N4GTB7</accession>
<feature type="domain" description="ABC transmembrane type-1" evidence="10">
    <location>
        <begin position="368"/>
        <end position="561"/>
    </location>
</feature>
<evidence type="ECO:0000256" key="2">
    <source>
        <dbReference type="ARBA" id="ARBA00022448"/>
    </source>
</evidence>
<reference evidence="11 12" key="1">
    <citation type="submission" date="2018-11" db="EMBL/GenBank/DDBJ databases">
        <title>Draft genome sequence of Gordonia sp. RS15-1S isolated from rice stems.</title>
        <authorList>
            <person name="Muangham S."/>
        </authorList>
    </citation>
    <scope>NUCLEOTIDE SEQUENCE [LARGE SCALE GENOMIC DNA]</scope>
    <source>
        <strain evidence="11 12">RS15-1S</strain>
    </source>
</reference>
<feature type="region of interest" description="Disordered" evidence="8">
    <location>
        <begin position="1"/>
        <end position="41"/>
    </location>
</feature>
<evidence type="ECO:0000256" key="1">
    <source>
        <dbReference type="ARBA" id="ARBA00004429"/>
    </source>
</evidence>
<evidence type="ECO:0000256" key="9">
    <source>
        <dbReference type="SAM" id="Phobius"/>
    </source>
</evidence>
<comment type="caution">
    <text evidence="11">The sequence shown here is derived from an EMBL/GenBank/DDBJ whole genome shotgun (WGS) entry which is preliminary data.</text>
</comment>
<dbReference type="PANTHER" id="PTHR43357">
    <property type="entry name" value="INNER MEMBRANE ABC TRANSPORTER PERMEASE PROTEIN YDCV"/>
    <property type="match status" value="1"/>
</dbReference>
<feature type="compositionally biased region" description="Basic and acidic residues" evidence="8">
    <location>
        <begin position="25"/>
        <end position="41"/>
    </location>
</feature>
<dbReference type="CDD" id="cd06261">
    <property type="entry name" value="TM_PBP2"/>
    <property type="match status" value="2"/>
</dbReference>
<dbReference type="RefSeq" id="WP_123929081.1">
    <property type="nucleotide sequence ID" value="NZ_JBPSDP010000005.1"/>
</dbReference>
<feature type="transmembrane region" description="Helical" evidence="9">
    <location>
        <begin position="226"/>
        <end position="249"/>
    </location>
</feature>
<keyword evidence="7 9" id="KW-0472">Membrane</keyword>
<evidence type="ECO:0000259" key="10">
    <source>
        <dbReference type="PROSITE" id="PS50928"/>
    </source>
</evidence>
<keyword evidence="2" id="KW-0813">Transport</keyword>
<dbReference type="EMBL" id="RKMH01000006">
    <property type="protein sequence ID" value="RPA62331.1"/>
    <property type="molecule type" value="Genomic_DNA"/>
</dbReference>
<organism evidence="11 12">
    <name type="scientific">Gordonia oryzae</name>
    <dbReference type="NCBI Taxonomy" id="2487349"/>
    <lineage>
        <taxon>Bacteria</taxon>
        <taxon>Bacillati</taxon>
        <taxon>Actinomycetota</taxon>
        <taxon>Actinomycetes</taxon>
        <taxon>Mycobacteriales</taxon>
        <taxon>Gordoniaceae</taxon>
        <taxon>Gordonia</taxon>
    </lineage>
</organism>
<dbReference type="InterPro" id="IPR000515">
    <property type="entry name" value="MetI-like"/>
</dbReference>
<dbReference type="SUPFAM" id="SSF161098">
    <property type="entry name" value="MetI-like"/>
    <property type="match status" value="2"/>
</dbReference>
<evidence type="ECO:0000256" key="8">
    <source>
        <dbReference type="SAM" id="MobiDB-lite"/>
    </source>
</evidence>
<name>A0A3N4GTB7_9ACTN</name>
<dbReference type="OrthoDB" id="9804629at2"/>
<keyword evidence="4" id="KW-0997">Cell inner membrane</keyword>
<feature type="transmembrane region" description="Helical" evidence="9">
    <location>
        <begin position="405"/>
        <end position="427"/>
    </location>
</feature>
<evidence type="ECO:0000313" key="11">
    <source>
        <dbReference type="EMBL" id="RPA62331.1"/>
    </source>
</evidence>
<sequence length="572" mass="58988">MARRGRPLIDPSTETTRGEPSSPGLRRDGRQTRRQHATDPRRIATPALQAIPMVFLGVFFLWPVAALTRRASDVGTAGDSPVALLERTHALHLLWVTLGQAGASTVVAAVVAAPIVWLYARLPGSGSVVLTVMVTVPFVLPTVVVGVAFRALLNGPLAGLGMASGWPAVLAAHAFLNVAVMVRVVGAAWRSLDTRTEEAARVLGATRTRAWWSVVAPQLAPAAGGAAALVFLFCSTSFGVIIILGGGALRTLETEIYTQAIGYFRLPEAVMLSLLQIVVVVAVLLCTRIVAPGGASGAAGARRRPSAITGIGWMPVVLAWAWTVLVLVGPIAVLAIRSVRPTVGGSWTLAGYRALSEPVNGVTPLDTLRYSLLSAILAMVIAVVVGGIAAITLRRSPGVAGVVGNAIAMIPLGISAVTLGFGYLIVLAVLPAEIAGSPLVIPCVQALIAIPVVIRIVIPALESVPEQLRQAAAVLGAGPLRVLGTVDLPLIGRSLCAAGGFAFVMALGEFGATSFLARADTTTLPVLIGSALNRPGATELATAMAASMVLVVVTTVAVLAVEIFRPRSGTLI</sequence>
<evidence type="ECO:0000256" key="6">
    <source>
        <dbReference type="ARBA" id="ARBA00022989"/>
    </source>
</evidence>
<feature type="transmembrane region" description="Helical" evidence="9">
    <location>
        <begin position="439"/>
        <end position="458"/>
    </location>
</feature>